<dbReference type="PANTHER" id="PTHR24026">
    <property type="entry name" value="FAT ATYPICAL CADHERIN-RELATED"/>
    <property type="match status" value="1"/>
</dbReference>
<keyword evidence="4 7" id="KW-0106">Calcium</keyword>
<feature type="chain" id="PRO_5041406744" evidence="8">
    <location>
        <begin position="36"/>
        <end position="842"/>
    </location>
</feature>
<organism evidence="10 11">
    <name type="scientific">Octopus vulgaris</name>
    <name type="common">Common octopus</name>
    <dbReference type="NCBI Taxonomy" id="6645"/>
    <lineage>
        <taxon>Eukaryota</taxon>
        <taxon>Metazoa</taxon>
        <taxon>Spiralia</taxon>
        <taxon>Lophotrochozoa</taxon>
        <taxon>Mollusca</taxon>
        <taxon>Cephalopoda</taxon>
        <taxon>Coleoidea</taxon>
        <taxon>Octopodiformes</taxon>
        <taxon>Octopoda</taxon>
        <taxon>Incirrata</taxon>
        <taxon>Octopodidae</taxon>
        <taxon>Octopus</taxon>
    </lineage>
</organism>
<feature type="domain" description="Cadherin" evidence="9">
    <location>
        <begin position="359"/>
        <end position="477"/>
    </location>
</feature>
<keyword evidence="8" id="KW-0732">Signal</keyword>
<dbReference type="SMART" id="SM00112">
    <property type="entry name" value="CA"/>
    <property type="match status" value="3"/>
</dbReference>
<dbReference type="PANTHER" id="PTHR24026:SF126">
    <property type="entry name" value="PROTOCADHERIN FAT 4"/>
    <property type="match status" value="1"/>
</dbReference>
<dbReference type="AlphaFoldDB" id="A0AA36FHX8"/>
<dbReference type="GO" id="GO:0007156">
    <property type="term" value="P:homophilic cell adhesion via plasma membrane adhesion molecules"/>
    <property type="evidence" value="ECO:0007669"/>
    <property type="project" value="InterPro"/>
</dbReference>
<evidence type="ECO:0000256" key="1">
    <source>
        <dbReference type="ARBA" id="ARBA00004370"/>
    </source>
</evidence>
<sequence>MKWLQTRIKKHPKMAHKSLALVMLMISVLNPVVKSQNQQESRIPVILAPDPFEFNVSEYQYTGYKVGSFDATRSYFVLPCFSINTMTDMFRIPACTFEDNDSVYLVNKLDYEVIKNLTINVLNENDERPKFQNTNLQFDRIKENINVSDRLPTLITVIDNDDGANSKNLTVTCDTSFQSSCDYFTVIQNNKPNKRKWEGYLYLKRSISLQEYRIKLTATDGKYSTSVVFTILVEDINNHPPKFNDVASLIVISEDTAVGSDISPIIVVEDEDVNTGYLEVKCNSLKGNALDPCTIFQIRKMSTSTNNKWFGLIALKRKLDYETSPRKFVFQLLATDGKNENKYNITILLEDSNDEPPSFVPSKEWSIKENAKPGTFLEGPLEISDLDETPAFSNITLTCDSANGKEYKIACETFVFATPTRRNKTKSWRTDLILAKALNYEKRQVYTIRFKATDGKSNSYLERKIYVMDVNDNPPFFNDSVTNATLSMSTPVNTLVKPLIVALDVDKSNKILSVSCVSEAMNQSSANSGCEIFGVKTIKTNSSYWVGQLELLKPLVYDELQTTYYVTLMAYDGQFNSTPTTVAVIVEPIPTHLSYVPKPKLNQNVTVKCDFAFSGEFNETTIEILRANISVLTYSPETKTHKLSGNNEATKLKEIKSHQVGHHGYLSFKINLKSCHENNITCQTRDVEGKLHSVSHDLLTHNFIPSVKINRGTCIRLKRGSARVVCTGYSQEMTTTLKWYLTTDEGDYKETNGVETIDSPPKYDYTKCVYVQKSTIVLDYKGKRRNAKCVMVSEVANRKVELVDDVFSVGNEVPPGKLEMFKKCTGGSLIVVVVQNVGEFHT</sequence>
<dbReference type="Proteomes" id="UP001162480">
    <property type="component" value="Chromosome 20"/>
</dbReference>
<evidence type="ECO:0000259" key="9">
    <source>
        <dbReference type="PROSITE" id="PS50268"/>
    </source>
</evidence>
<dbReference type="GO" id="GO:0005509">
    <property type="term" value="F:calcium ion binding"/>
    <property type="evidence" value="ECO:0007669"/>
    <property type="project" value="UniProtKB-UniRule"/>
</dbReference>
<dbReference type="GO" id="GO:0005886">
    <property type="term" value="C:plasma membrane"/>
    <property type="evidence" value="ECO:0007669"/>
    <property type="project" value="UniProtKB-SubCell"/>
</dbReference>
<dbReference type="InterPro" id="IPR002126">
    <property type="entry name" value="Cadherin-like_dom"/>
</dbReference>
<accession>A0AA36FHX8</accession>
<evidence type="ECO:0000313" key="10">
    <source>
        <dbReference type="EMBL" id="CAI9737719.1"/>
    </source>
</evidence>
<keyword evidence="5" id="KW-1133">Transmembrane helix</keyword>
<name>A0AA36FHX8_OCTVU</name>
<keyword evidence="6" id="KW-0472">Membrane</keyword>
<keyword evidence="2" id="KW-0812">Transmembrane</keyword>
<evidence type="ECO:0000256" key="8">
    <source>
        <dbReference type="SAM" id="SignalP"/>
    </source>
</evidence>
<dbReference type="PROSITE" id="PS50268">
    <property type="entry name" value="CADHERIN_2"/>
    <property type="match status" value="4"/>
</dbReference>
<dbReference type="EMBL" id="OX597833">
    <property type="protein sequence ID" value="CAI9737719.1"/>
    <property type="molecule type" value="Genomic_DNA"/>
</dbReference>
<evidence type="ECO:0000256" key="3">
    <source>
        <dbReference type="ARBA" id="ARBA00022737"/>
    </source>
</evidence>
<feature type="signal peptide" evidence="8">
    <location>
        <begin position="1"/>
        <end position="35"/>
    </location>
</feature>
<dbReference type="PROSITE" id="PS00232">
    <property type="entry name" value="CADHERIN_1"/>
    <property type="match status" value="1"/>
</dbReference>
<evidence type="ECO:0000256" key="2">
    <source>
        <dbReference type="ARBA" id="ARBA00022692"/>
    </source>
</evidence>
<evidence type="ECO:0000256" key="7">
    <source>
        <dbReference type="PROSITE-ProRule" id="PRU00043"/>
    </source>
</evidence>
<gene>
    <name evidence="10" type="ORF">OCTVUL_1B023956</name>
</gene>
<dbReference type="CDD" id="cd11304">
    <property type="entry name" value="Cadherin_repeat"/>
    <property type="match status" value="2"/>
</dbReference>
<evidence type="ECO:0000256" key="6">
    <source>
        <dbReference type="ARBA" id="ARBA00023136"/>
    </source>
</evidence>
<keyword evidence="3" id="KW-0677">Repeat</keyword>
<keyword evidence="11" id="KW-1185">Reference proteome</keyword>
<evidence type="ECO:0000313" key="11">
    <source>
        <dbReference type="Proteomes" id="UP001162480"/>
    </source>
</evidence>
<evidence type="ECO:0000256" key="4">
    <source>
        <dbReference type="ARBA" id="ARBA00022837"/>
    </source>
</evidence>
<dbReference type="InterPro" id="IPR020894">
    <property type="entry name" value="Cadherin_CS"/>
</dbReference>
<dbReference type="SUPFAM" id="SSF49313">
    <property type="entry name" value="Cadherin-like"/>
    <property type="match status" value="4"/>
</dbReference>
<evidence type="ECO:0000256" key="5">
    <source>
        <dbReference type="ARBA" id="ARBA00022989"/>
    </source>
</evidence>
<feature type="domain" description="Cadherin" evidence="9">
    <location>
        <begin position="141"/>
        <end position="243"/>
    </location>
</feature>
<dbReference type="Gene3D" id="2.60.40.60">
    <property type="entry name" value="Cadherins"/>
    <property type="match status" value="4"/>
</dbReference>
<protein>
    <submittedName>
        <fullName evidence="10">Protocadherin Fat 4-like</fullName>
    </submittedName>
</protein>
<proteinExistence type="predicted"/>
<dbReference type="InterPro" id="IPR015919">
    <property type="entry name" value="Cadherin-like_sf"/>
</dbReference>
<feature type="domain" description="Cadherin" evidence="9">
    <location>
        <begin position="244"/>
        <end position="359"/>
    </location>
</feature>
<dbReference type="PRINTS" id="PR00205">
    <property type="entry name" value="CADHERIN"/>
</dbReference>
<comment type="subcellular location">
    <subcellularLocation>
        <location evidence="1">Membrane</location>
    </subcellularLocation>
</comment>
<reference evidence="10" key="1">
    <citation type="submission" date="2023-08" db="EMBL/GenBank/DDBJ databases">
        <authorList>
            <person name="Alioto T."/>
            <person name="Alioto T."/>
            <person name="Gomez Garrido J."/>
        </authorList>
    </citation>
    <scope>NUCLEOTIDE SEQUENCE</scope>
</reference>
<feature type="domain" description="Cadherin" evidence="9">
    <location>
        <begin position="478"/>
        <end position="601"/>
    </location>
</feature>